<dbReference type="Proteomes" id="UP000539032">
    <property type="component" value="Unassembled WGS sequence"/>
</dbReference>
<organism evidence="15 16">
    <name type="scientific">Scopus umbretta</name>
    <name type="common">Hammerkop</name>
    <dbReference type="NCBI Taxonomy" id="33581"/>
    <lineage>
        <taxon>Eukaryota</taxon>
        <taxon>Metazoa</taxon>
        <taxon>Chordata</taxon>
        <taxon>Craniata</taxon>
        <taxon>Vertebrata</taxon>
        <taxon>Euteleostomi</taxon>
        <taxon>Archelosauria</taxon>
        <taxon>Archosauria</taxon>
        <taxon>Dinosauria</taxon>
        <taxon>Saurischia</taxon>
        <taxon>Theropoda</taxon>
        <taxon>Coelurosauria</taxon>
        <taxon>Aves</taxon>
        <taxon>Neognathae</taxon>
        <taxon>Neoaves</taxon>
        <taxon>Aequornithes</taxon>
        <taxon>Pelecaniformes</taxon>
        <taxon>Scopidae</taxon>
        <taxon>Scopus</taxon>
    </lineage>
</organism>
<dbReference type="AlphaFoldDB" id="A0A7L4IEZ6"/>
<evidence type="ECO:0000313" key="16">
    <source>
        <dbReference type="Proteomes" id="UP000539032"/>
    </source>
</evidence>
<evidence type="ECO:0000256" key="4">
    <source>
        <dbReference type="ARBA" id="ARBA00022692"/>
    </source>
</evidence>
<keyword evidence="4 13" id="KW-0812">Transmembrane</keyword>
<evidence type="ECO:0000256" key="3">
    <source>
        <dbReference type="ARBA" id="ARBA00022606"/>
    </source>
</evidence>
<gene>
    <name evidence="15" type="primary">Olfr477</name>
    <name evidence="15" type="ORF">SCOUMB_R09491</name>
</gene>
<evidence type="ECO:0000256" key="11">
    <source>
        <dbReference type="ARBA" id="ARBA00023180"/>
    </source>
</evidence>
<evidence type="ECO:0000256" key="13">
    <source>
        <dbReference type="SAM" id="Phobius"/>
    </source>
</evidence>
<dbReference type="PROSITE" id="PS50262">
    <property type="entry name" value="G_PROTEIN_RECEP_F1_2"/>
    <property type="match status" value="1"/>
</dbReference>
<dbReference type="Pfam" id="PF13853">
    <property type="entry name" value="7tm_4"/>
    <property type="match status" value="1"/>
</dbReference>
<keyword evidence="6 13" id="KW-1133">Transmembrane helix</keyword>
<dbReference type="Gene3D" id="1.20.1070.10">
    <property type="entry name" value="Rhodopsin 7-helix transmembrane proteins"/>
    <property type="match status" value="1"/>
</dbReference>
<proteinExistence type="predicted"/>
<dbReference type="GO" id="GO:0005886">
    <property type="term" value="C:plasma membrane"/>
    <property type="evidence" value="ECO:0007669"/>
    <property type="project" value="UniProtKB-SubCell"/>
</dbReference>
<protein>
    <submittedName>
        <fullName evidence="15">OL477 protein</fullName>
    </submittedName>
</protein>
<dbReference type="InterPro" id="IPR000725">
    <property type="entry name" value="Olfact_rcpt"/>
</dbReference>
<dbReference type="EMBL" id="VZTL01213376">
    <property type="protein sequence ID" value="NXX64024.1"/>
    <property type="molecule type" value="Genomic_DNA"/>
</dbReference>
<keyword evidence="12" id="KW-0807">Transducer</keyword>
<dbReference type="InterPro" id="IPR017452">
    <property type="entry name" value="GPCR_Rhodpsn_7TM"/>
</dbReference>
<keyword evidence="3" id="KW-0716">Sensory transduction</keyword>
<evidence type="ECO:0000256" key="8">
    <source>
        <dbReference type="ARBA" id="ARBA00023136"/>
    </source>
</evidence>
<keyword evidence="5" id="KW-0552">Olfaction</keyword>
<comment type="caution">
    <text evidence="15">The sequence shown here is derived from an EMBL/GenBank/DDBJ whole genome shotgun (WGS) entry which is preliminary data.</text>
</comment>
<keyword evidence="11" id="KW-0325">Glycoprotein</keyword>
<dbReference type="PRINTS" id="PR00245">
    <property type="entry name" value="OLFACTORYR"/>
</dbReference>
<dbReference type="SUPFAM" id="SSF81321">
    <property type="entry name" value="Family A G protein-coupled receptor-like"/>
    <property type="match status" value="1"/>
</dbReference>
<feature type="non-terminal residue" evidence="15">
    <location>
        <position position="1"/>
    </location>
</feature>
<dbReference type="GO" id="GO:0004930">
    <property type="term" value="F:G protein-coupled receptor activity"/>
    <property type="evidence" value="ECO:0007669"/>
    <property type="project" value="UniProtKB-KW"/>
</dbReference>
<keyword evidence="7" id="KW-0297">G-protein coupled receptor</keyword>
<keyword evidence="10" id="KW-0675">Receptor</keyword>
<dbReference type="InterPro" id="IPR050939">
    <property type="entry name" value="Olfactory_GPCR1"/>
</dbReference>
<dbReference type="GO" id="GO:0004984">
    <property type="term" value="F:olfactory receptor activity"/>
    <property type="evidence" value="ECO:0007669"/>
    <property type="project" value="InterPro"/>
</dbReference>
<evidence type="ECO:0000256" key="1">
    <source>
        <dbReference type="ARBA" id="ARBA00004651"/>
    </source>
</evidence>
<feature type="domain" description="G-protein coupled receptors family 1 profile" evidence="14">
    <location>
        <begin position="1"/>
        <end position="87"/>
    </location>
</feature>
<reference evidence="15 16" key="1">
    <citation type="submission" date="2020-02" db="EMBL/GenBank/DDBJ databases">
        <title>Bird 10,000 Genomes (B10K) Project - Family phase.</title>
        <authorList>
            <person name="Zhang G."/>
        </authorList>
    </citation>
    <scope>NUCLEOTIDE SEQUENCE [LARGE SCALE GENOMIC DNA]</scope>
    <source>
        <strain evidence="15">B10K-DU-002-70</strain>
        <tissue evidence="15">Muscle</tissue>
    </source>
</reference>
<evidence type="ECO:0000259" key="14">
    <source>
        <dbReference type="PROSITE" id="PS50262"/>
    </source>
</evidence>
<feature type="transmembrane region" description="Helical" evidence="13">
    <location>
        <begin position="6"/>
        <end position="26"/>
    </location>
</feature>
<feature type="transmembrane region" description="Helical" evidence="13">
    <location>
        <begin position="70"/>
        <end position="89"/>
    </location>
</feature>
<dbReference type="PANTHER" id="PTHR24242">
    <property type="entry name" value="G-PROTEIN COUPLED RECEPTOR"/>
    <property type="match status" value="1"/>
</dbReference>
<keyword evidence="16" id="KW-1185">Reference proteome</keyword>
<feature type="transmembrane region" description="Helical" evidence="13">
    <location>
        <begin position="38"/>
        <end position="58"/>
    </location>
</feature>
<dbReference type="OrthoDB" id="9902777at2759"/>
<comment type="subcellular location">
    <subcellularLocation>
        <location evidence="1">Cell membrane</location>
        <topology evidence="1">Multi-pass membrane protein</topology>
    </subcellularLocation>
</comment>
<evidence type="ECO:0000256" key="2">
    <source>
        <dbReference type="ARBA" id="ARBA00022475"/>
    </source>
</evidence>
<evidence type="ECO:0000256" key="5">
    <source>
        <dbReference type="ARBA" id="ARBA00022725"/>
    </source>
</evidence>
<keyword evidence="9" id="KW-1015">Disulfide bond</keyword>
<evidence type="ECO:0000256" key="7">
    <source>
        <dbReference type="ARBA" id="ARBA00023040"/>
    </source>
</evidence>
<evidence type="ECO:0000256" key="12">
    <source>
        <dbReference type="ARBA" id="ARBA00023224"/>
    </source>
</evidence>
<keyword evidence="2" id="KW-1003">Cell membrane</keyword>
<name>A0A7L4IEZ6_SCOUM</name>
<sequence length="95" mass="10661">AFFTLPPVLLSLTSCACIITAILRIPSSTGWHKAFSTCSSHLTVITLYYGTIIFVYVLPDIDTLRPLNKLFSLFHTVITPFANPLVYSLRNREVK</sequence>
<evidence type="ECO:0000256" key="10">
    <source>
        <dbReference type="ARBA" id="ARBA00023170"/>
    </source>
</evidence>
<evidence type="ECO:0000256" key="6">
    <source>
        <dbReference type="ARBA" id="ARBA00022989"/>
    </source>
</evidence>
<keyword evidence="8 13" id="KW-0472">Membrane</keyword>
<feature type="non-terminal residue" evidence="15">
    <location>
        <position position="95"/>
    </location>
</feature>
<evidence type="ECO:0000313" key="15">
    <source>
        <dbReference type="EMBL" id="NXX64024.1"/>
    </source>
</evidence>
<accession>A0A7L4IEZ6</accession>
<evidence type="ECO:0000256" key="9">
    <source>
        <dbReference type="ARBA" id="ARBA00023157"/>
    </source>
</evidence>
<dbReference type="PANTHER" id="PTHR24242:SF359">
    <property type="entry name" value="ODORANT RECEPTOR-RELATED"/>
    <property type="match status" value="1"/>
</dbReference>